<organism evidence="2 3">
    <name type="scientific">Deinococcus cellulosilyticus (strain DSM 18568 / NBRC 106333 / KACC 11606 / 5516J-15)</name>
    <dbReference type="NCBI Taxonomy" id="1223518"/>
    <lineage>
        <taxon>Bacteria</taxon>
        <taxon>Thermotogati</taxon>
        <taxon>Deinococcota</taxon>
        <taxon>Deinococci</taxon>
        <taxon>Deinococcales</taxon>
        <taxon>Deinococcaceae</taxon>
        <taxon>Deinococcus</taxon>
    </lineage>
</organism>
<sequence>MKRLIYPAYALLIAGVFLPYVSLSPVGWTGLSAGQHQSLLTAFPGVEQAVLHSQMSLMNPMFAWVFLACALPAGLKPGKRRHPLVWLLLALTGLWVLLNGMWAYQSMQTFQSQVVAQSSMVSLQPPHGPLLMYGAGFYAHVVGLLLLWTELFLSRGVGPQPRLQTV</sequence>
<gene>
    <name evidence="2" type="ORF">DC3_22100</name>
</gene>
<keyword evidence="3" id="KW-1185">Reference proteome</keyword>
<evidence type="ECO:0000313" key="2">
    <source>
        <dbReference type="EMBL" id="GEM46575.1"/>
    </source>
</evidence>
<proteinExistence type="predicted"/>
<dbReference type="EMBL" id="BJXB01000008">
    <property type="protein sequence ID" value="GEM46575.1"/>
    <property type="molecule type" value="Genomic_DNA"/>
</dbReference>
<feature type="transmembrane region" description="Helical" evidence="1">
    <location>
        <begin position="57"/>
        <end position="75"/>
    </location>
</feature>
<accession>A0A511N131</accession>
<dbReference type="RefSeq" id="WP_146884384.1">
    <property type="nucleotide sequence ID" value="NZ_BJXB01000008.1"/>
</dbReference>
<feature type="transmembrane region" description="Helical" evidence="1">
    <location>
        <begin position="130"/>
        <end position="153"/>
    </location>
</feature>
<protein>
    <submittedName>
        <fullName evidence="2">Uncharacterized protein</fullName>
    </submittedName>
</protein>
<dbReference type="Proteomes" id="UP000321306">
    <property type="component" value="Unassembled WGS sequence"/>
</dbReference>
<keyword evidence="1" id="KW-1133">Transmembrane helix</keyword>
<keyword evidence="1" id="KW-0812">Transmembrane</keyword>
<name>A0A511N131_DEIC1</name>
<evidence type="ECO:0000256" key="1">
    <source>
        <dbReference type="SAM" id="Phobius"/>
    </source>
</evidence>
<evidence type="ECO:0000313" key="3">
    <source>
        <dbReference type="Proteomes" id="UP000321306"/>
    </source>
</evidence>
<feature type="transmembrane region" description="Helical" evidence="1">
    <location>
        <begin position="84"/>
        <end position="104"/>
    </location>
</feature>
<keyword evidence="1" id="KW-0472">Membrane</keyword>
<dbReference type="AlphaFoldDB" id="A0A511N131"/>
<reference evidence="2 3" key="1">
    <citation type="submission" date="2019-07" db="EMBL/GenBank/DDBJ databases">
        <title>Whole genome shotgun sequence of Deinococcus cellulosilyticus NBRC 106333.</title>
        <authorList>
            <person name="Hosoyama A."/>
            <person name="Uohara A."/>
            <person name="Ohji S."/>
            <person name="Ichikawa N."/>
        </authorList>
    </citation>
    <scope>NUCLEOTIDE SEQUENCE [LARGE SCALE GENOMIC DNA]</scope>
    <source>
        <strain evidence="2 3">NBRC 106333</strain>
    </source>
</reference>
<comment type="caution">
    <text evidence="2">The sequence shown here is derived from an EMBL/GenBank/DDBJ whole genome shotgun (WGS) entry which is preliminary data.</text>
</comment>